<evidence type="ECO:0000256" key="5">
    <source>
        <dbReference type="ARBA" id="ARBA00022525"/>
    </source>
</evidence>
<keyword evidence="9" id="KW-0282">Flagellum</keyword>
<keyword evidence="6" id="KW-0975">Bacterial flagellum</keyword>
<dbReference type="InterPro" id="IPR053927">
    <property type="entry name" value="FlgK_helical"/>
</dbReference>
<dbReference type="OrthoDB" id="9802553at2"/>
<dbReference type="InterPro" id="IPR002371">
    <property type="entry name" value="FlgK"/>
</dbReference>
<evidence type="ECO:0000256" key="1">
    <source>
        <dbReference type="ARBA" id="ARBA00004365"/>
    </source>
</evidence>
<dbReference type="Pfam" id="PF06429">
    <property type="entry name" value="Flg_bbr_C"/>
    <property type="match status" value="1"/>
</dbReference>
<dbReference type="Proteomes" id="UP000321491">
    <property type="component" value="Unassembled WGS sequence"/>
</dbReference>
<evidence type="ECO:0000256" key="6">
    <source>
        <dbReference type="ARBA" id="ARBA00023143"/>
    </source>
</evidence>
<dbReference type="GO" id="GO:0044780">
    <property type="term" value="P:bacterial-type flagellum assembly"/>
    <property type="evidence" value="ECO:0007669"/>
    <property type="project" value="InterPro"/>
</dbReference>
<gene>
    <name evidence="9" type="primary">flgK</name>
    <name evidence="9" type="ORF">CQU01_01530</name>
</gene>
<dbReference type="GO" id="GO:0005198">
    <property type="term" value="F:structural molecule activity"/>
    <property type="evidence" value="ECO:0007669"/>
    <property type="project" value="InterPro"/>
</dbReference>
<evidence type="ECO:0000313" key="10">
    <source>
        <dbReference type="Proteomes" id="UP000321491"/>
    </source>
</evidence>
<keyword evidence="5" id="KW-0964">Secreted</keyword>
<proteinExistence type="inferred from homology"/>
<reference evidence="9 10" key="1">
    <citation type="submission" date="2019-07" db="EMBL/GenBank/DDBJ databases">
        <title>Whole genome shotgun sequence of Cerasibacillus quisquiliarum NBRC 102429.</title>
        <authorList>
            <person name="Hosoyama A."/>
            <person name="Uohara A."/>
            <person name="Ohji S."/>
            <person name="Ichikawa N."/>
        </authorList>
    </citation>
    <scope>NUCLEOTIDE SEQUENCE [LARGE SCALE GENOMIC DNA]</scope>
    <source>
        <strain evidence="9 10">NBRC 102429</strain>
    </source>
</reference>
<keyword evidence="10" id="KW-1185">Reference proteome</keyword>
<sequence>MSTFHGLEMAKRALFTQQSAIYTTGHNISNANTKGYSRQRVNFETTTPYPVPGRNQPQIPGQIGTGVQAGSVERIRVQYLDDQYRSENSKSSYWQTTSDALGRMELLMNEPSENGLAHTMNQFWDALQVLANNPENEGARSVVARRGEAVADTFNYISNTLQSIRSDLDYQMDVTVQKANSLIDRIHNINLQIQEIEPHGYLANDLYDERDRLIDELSEIVNIDVSYRKSASSSKDIADGIVTIEIVDDHGKPFDPPVKLVDGTEGAMKVEHLTYSKGEPSTVMAGDVLFPYSNNNGSLNALIHAYGYMENGELKGLYPEMLDDMNTLAHVFIEQFNAVHSNGFDLSGQPGQAFFVGTDAGNIAVSDDILNHPDFIAAASEANLVGDGSNALKLAEILDQPIDSELGQNRSINGFYRAIIGQMGVKAEKANAMSANTHISLTQIENQRLSVSSVSLDEEIANLIKFQHAYNAAARNMTVIDELIDRIINGMGIVGR</sequence>
<dbReference type="PANTHER" id="PTHR30033:SF1">
    <property type="entry name" value="FLAGELLAR HOOK-ASSOCIATED PROTEIN 1"/>
    <property type="match status" value="1"/>
</dbReference>
<accession>A0A511UTJ2</accession>
<dbReference type="GO" id="GO:0005576">
    <property type="term" value="C:extracellular region"/>
    <property type="evidence" value="ECO:0007669"/>
    <property type="project" value="UniProtKB-SubCell"/>
</dbReference>
<keyword evidence="9" id="KW-0966">Cell projection</keyword>
<dbReference type="EMBL" id="BJXW01000003">
    <property type="protein sequence ID" value="GEN29915.1"/>
    <property type="molecule type" value="Genomic_DNA"/>
</dbReference>
<evidence type="ECO:0000313" key="9">
    <source>
        <dbReference type="EMBL" id="GEN29915.1"/>
    </source>
</evidence>
<feature type="domain" description="Flagellar hook-associated protein FlgK helical" evidence="8">
    <location>
        <begin position="102"/>
        <end position="355"/>
    </location>
</feature>
<organism evidence="9 10">
    <name type="scientific">Cerasibacillus quisquiliarum</name>
    <dbReference type="NCBI Taxonomy" id="227865"/>
    <lineage>
        <taxon>Bacteria</taxon>
        <taxon>Bacillati</taxon>
        <taxon>Bacillota</taxon>
        <taxon>Bacilli</taxon>
        <taxon>Bacillales</taxon>
        <taxon>Bacillaceae</taxon>
        <taxon>Cerasibacillus</taxon>
    </lineage>
</organism>
<dbReference type="NCBIfam" id="TIGR02492">
    <property type="entry name" value="flgK_ends"/>
    <property type="match status" value="1"/>
</dbReference>
<dbReference type="PANTHER" id="PTHR30033">
    <property type="entry name" value="FLAGELLAR HOOK-ASSOCIATED PROTEIN 1"/>
    <property type="match status" value="1"/>
</dbReference>
<dbReference type="SUPFAM" id="SSF64518">
    <property type="entry name" value="Phase 1 flagellin"/>
    <property type="match status" value="1"/>
</dbReference>
<protein>
    <recommendedName>
        <fullName evidence="4">Flagellar hook-associated protein 1</fullName>
    </recommendedName>
</protein>
<comment type="similarity">
    <text evidence="3">Belongs to the flagella basal body rod proteins family.</text>
</comment>
<evidence type="ECO:0000256" key="3">
    <source>
        <dbReference type="ARBA" id="ARBA00009677"/>
    </source>
</evidence>
<dbReference type="AlphaFoldDB" id="A0A511UTJ2"/>
<dbReference type="RefSeq" id="WP_146934474.1">
    <property type="nucleotide sequence ID" value="NZ_BJXW01000003.1"/>
</dbReference>
<evidence type="ECO:0000259" key="7">
    <source>
        <dbReference type="Pfam" id="PF06429"/>
    </source>
</evidence>
<evidence type="ECO:0000256" key="4">
    <source>
        <dbReference type="ARBA" id="ARBA00016244"/>
    </source>
</evidence>
<comment type="caution">
    <text evidence="9">The sequence shown here is derived from an EMBL/GenBank/DDBJ whole genome shotgun (WGS) entry which is preliminary data.</text>
</comment>
<comment type="subcellular location">
    <subcellularLocation>
        <location evidence="1">Bacterial flagellum</location>
    </subcellularLocation>
    <subcellularLocation>
        <location evidence="2">Secreted</location>
    </subcellularLocation>
</comment>
<dbReference type="GO" id="GO:0009424">
    <property type="term" value="C:bacterial-type flagellum hook"/>
    <property type="evidence" value="ECO:0007669"/>
    <property type="project" value="InterPro"/>
</dbReference>
<keyword evidence="9" id="KW-0969">Cilium</keyword>
<dbReference type="Pfam" id="PF22638">
    <property type="entry name" value="FlgK_D1"/>
    <property type="match status" value="1"/>
</dbReference>
<evidence type="ECO:0000259" key="8">
    <source>
        <dbReference type="Pfam" id="PF22638"/>
    </source>
</evidence>
<evidence type="ECO:0000256" key="2">
    <source>
        <dbReference type="ARBA" id="ARBA00004613"/>
    </source>
</evidence>
<name>A0A511UTJ2_9BACI</name>
<dbReference type="InterPro" id="IPR010930">
    <property type="entry name" value="Flg_bb/hook_C_dom"/>
</dbReference>
<feature type="domain" description="Flagellar basal-body/hook protein C-terminal" evidence="7">
    <location>
        <begin position="447"/>
        <end position="489"/>
    </location>
</feature>